<reference evidence="3" key="1">
    <citation type="journal article" date="2021" name="J Fungi (Basel)">
        <title>Virulence traits and population genomics of the black yeast Aureobasidium melanogenum.</title>
        <authorList>
            <person name="Cernosa A."/>
            <person name="Sun X."/>
            <person name="Gostincar C."/>
            <person name="Fang C."/>
            <person name="Gunde-Cimerman N."/>
            <person name="Song Z."/>
        </authorList>
    </citation>
    <scope>NUCLEOTIDE SEQUENCE</scope>
    <source>
        <strain evidence="3">EXF-9911</strain>
    </source>
</reference>
<sequence length="460" mass="50663">MPNKSSGGGERHAMSGSDASRIQSAQAKSGGDMSSSGFAARAQSGAANNANAASMNTGSGTAGGKASELALRALVLPLLLDMSSSGDYQLAACAAGFTLGFGYLTTVRAVHQTRANRNPLRSAYIYMIWGEIVANLVLAILCWLWLKDTVHNGAVLLFFILFFYVFEVQFLMQIIINRISIISERKATAQRLKIATAVVISCINVAVFCIFIPSHLSPPPSMVFVHINKYWDQCSKILIMLVDAFLNWYFIYVVKARLVKQHGLHKYRPLVAYYTRLGIISVCMDIMLIGLMSLPNGIVFVQFHPVAYMVKLNIEMSMADMIIKVARSNEQDMNFNSSSRGTPYPATLNTQKSQHNHTLHEGGCHGVPKNVTNTAFVGHNQSNEDLREDIHGIKRQTEVQVYVGDSDGEDRSIDLEHGKRTTRDFTHDRDGFAVNTRASHHSNDSQIPMNDLGSPVGRTT</sequence>
<dbReference type="PANTHER" id="PTHR35179">
    <property type="entry name" value="PROTEIN CBG02620"/>
    <property type="match status" value="1"/>
</dbReference>
<keyword evidence="2" id="KW-1133">Transmembrane helix</keyword>
<protein>
    <recommendedName>
        <fullName evidence="5">Transmembrane protein</fullName>
    </recommendedName>
</protein>
<evidence type="ECO:0008006" key="5">
    <source>
        <dbReference type="Google" id="ProtNLM"/>
    </source>
</evidence>
<feature type="transmembrane region" description="Helical" evidence="2">
    <location>
        <begin position="197"/>
        <end position="217"/>
    </location>
</feature>
<reference evidence="3" key="2">
    <citation type="submission" date="2021-08" db="EMBL/GenBank/DDBJ databases">
        <authorList>
            <person name="Gostincar C."/>
            <person name="Sun X."/>
            <person name="Song Z."/>
            <person name="Gunde-Cimerman N."/>
        </authorList>
    </citation>
    <scope>NUCLEOTIDE SEQUENCE</scope>
    <source>
        <strain evidence="3">EXF-9911</strain>
    </source>
</reference>
<feature type="transmembrane region" description="Helical" evidence="2">
    <location>
        <begin position="88"/>
        <end position="111"/>
    </location>
</feature>
<evidence type="ECO:0000313" key="4">
    <source>
        <dbReference type="Proteomes" id="UP000779574"/>
    </source>
</evidence>
<feature type="transmembrane region" description="Helical" evidence="2">
    <location>
        <begin position="123"/>
        <end position="146"/>
    </location>
</feature>
<feature type="transmembrane region" description="Helical" evidence="2">
    <location>
        <begin position="237"/>
        <end position="258"/>
    </location>
</feature>
<dbReference type="PANTHER" id="PTHR35179:SF1">
    <property type="entry name" value="INTEGRAL MEMBRANE PROTEIN"/>
    <property type="match status" value="1"/>
</dbReference>
<feature type="compositionally biased region" description="Polar residues" evidence="1">
    <location>
        <begin position="17"/>
        <end position="27"/>
    </location>
</feature>
<keyword evidence="2" id="KW-0812">Transmembrane</keyword>
<organism evidence="3 4">
    <name type="scientific">Aureobasidium melanogenum</name>
    <name type="common">Aureobasidium pullulans var. melanogenum</name>
    <dbReference type="NCBI Taxonomy" id="46634"/>
    <lineage>
        <taxon>Eukaryota</taxon>
        <taxon>Fungi</taxon>
        <taxon>Dikarya</taxon>
        <taxon>Ascomycota</taxon>
        <taxon>Pezizomycotina</taxon>
        <taxon>Dothideomycetes</taxon>
        <taxon>Dothideomycetidae</taxon>
        <taxon>Dothideales</taxon>
        <taxon>Saccotheciaceae</taxon>
        <taxon>Aureobasidium</taxon>
    </lineage>
</organism>
<feature type="region of interest" description="Disordered" evidence="1">
    <location>
        <begin position="1"/>
        <end position="38"/>
    </location>
</feature>
<evidence type="ECO:0000256" key="1">
    <source>
        <dbReference type="SAM" id="MobiDB-lite"/>
    </source>
</evidence>
<evidence type="ECO:0000256" key="2">
    <source>
        <dbReference type="SAM" id="Phobius"/>
    </source>
</evidence>
<dbReference type="EMBL" id="JAHFXF010000078">
    <property type="protein sequence ID" value="KAG9697381.1"/>
    <property type="molecule type" value="Genomic_DNA"/>
</dbReference>
<feature type="transmembrane region" description="Helical" evidence="2">
    <location>
        <begin position="152"/>
        <end position="176"/>
    </location>
</feature>
<feature type="non-terminal residue" evidence="3">
    <location>
        <position position="460"/>
    </location>
</feature>
<name>A0A9P8ES28_AURME</name>
<comment type="caution">
    <text evidence="3">The sequence shown here is derived from an EMBL/GenBank/DDBJ whole genome shotgun (WGS) entry which is preliminary data.</text>
</comment>
<dbReference type="Proteomes" id="UP000779574">
    <property type="component" value="Unassembled WGS sequence"/>
</dbReference>
<feature type="transmembrane region" description="Helical" evidence="2">
    <location>
        <begin position="270"/>
        <end position="291"/>
    </location>
</feature>
<feature type="region of interest" description="Disordered" evidence="1">
    <location>
        <begin position="436"/>
        <end position="460"/>
    </location>
</feature>
<evidence type="ECO:0000313" key="3">
    <source>
        <dbReference type="EMBL" id="KAG9697381.1"/>
    </source>
</evidence>
<accession>A0A9P8ES28</accession>
<dbReference type="AlphaFoldDB" id="A0A9P8ES28"/>
<dbReference type="OrthoDB" id="3205825at2759"/>
<keyword evidence="2" id="KW-0472">Membrane</keyword>
<proteinExistence type="predicted"/>
<gene>
    <name evidence="3" type="ORF">KCU76_g3035</name>
</gene>